<evidence type="ECO:0000313" key="3">
    <source>
        <dbReference type="Proteomes" id="UP000182888"/>
    </source>
</evidence>
<evidence type="ECO:0000256" key="1">
    <source>
        <dbReference type="SAM" id="MobiDB-lite"/>
    </source>
</evidence>
<dbReference type="Proteomes" id="UP000182888">
    <property type="component" value="Unassembled WGS sequence"/>
</dbReference>
<protein>
    <submittedName>
        <fullName evidence="2">Uncharacterized protein</fullName>
    </submittedName>
</protein>
<gene>
    <name evidence="2" type="ORF">MPL1032_110239</name>
</gene>
<sequence length="210" mass="22391">MGEKLLGAPGELAVVTIEQLGGQRGHHRAGRDRVGQYPLGSQLDCHRPRQMHDGGLGGDERALQAHRGKPDDRGYVDDTPALAASKHRRQRRSAHDVEAVEVDAGDAVPFLGGKFVYGDAVRQSIDAGVVDQDVEPSVPLQNPGDRGVDRLAVANVQSAGYRIAQAGRDTLGACHVDIGDDNRGPVIRKPFGDGASDCARRPCDQGDPIR</sequence>
<dbReference type="AlphaFoldDB" id="A0A0K2VPQ6"/>
<proteinExistence type="predicted"/>
<accession>A0A0K2VPQ6</accession>
<feature type="region of interest" description="Disordered" evidence="1">
    <location>
        <begin position="46"/>
        <end position="78"/>
    </location>
</feature>
<organism evidence="2 3">
    <name type="scientific">Mesorhizobium plurifarium</name>
    <dbReference type="NCBI Taxonomy" id="69974"/>
    <lineage>
        <taxon>Bacteria</taxon>
        <taxon>Pseudomonadati</taxon>
        <taxon>Pseudomonadota</taxon>
        <taxon>Alphaproteobacteria</taxon>
        <taxon>Hyphomicrobiales</taxon>
        <taxon>Phyllobacteriaceae</taxon>
        <taxon>Mesorhizobium</taxon>
    </lineage>
</organism>
<feature type="compositionally biased region" description="Basic and acidic residues" evidence="1">
    <location>
        <begin position="198"/>
        <end position="210"/>
    </location>
</feature>
<name>A0A0K2VPQ6_MESPL</name>
<feature type="region of interest" description="Disordered" evidence="1">
    <location>
        <begin position="187"/>
        <end position="210"/>
    </location>
</feature>
<reference evidence="3" key="1">
    <citation type="submission" date="2014-08" db="EMBL/GenBank/DDBJ databases">
        <authorList>
            <person name="Edwards T."/>
        </authorList>
    </citation>
    <scope>NUCLEOTIDE SEQUENCE [LARGE SCALE GENOMIC DNA]</scope>
</reference>
<dbReference type="EMBL" id="CCND01000003">
    <property type="protein sequence ID" value="CDX50640.1"/>
    <property type="molecule type" value="Genomic_DNA"/>
</dbReference>
<evidence type="ECO:0000313" key="2">
    <source>
        <dbReference type="EMBL" id="CDX50640.1"/>
    </source>
</evidence>
<feature type="compositionally biased region" description="Basic and acidic residues" evidence="1">
    <location>
        <begin position="46"/>
        <end position="76"/>
    </location>
</feature>